<reference evidence="2 3" key="1">
    <citation type="submission" date="2017-07" db="EMBL/GenBank/DDBJ databases">
        <title>Genome sequence of the Sordaria macrospora wild type strain R19027.</title>
        <authorList>
            <person name="Nowrousian M."/>
            <person name="Teichert I."/>
            <person name="Kueck U."/>
        </authorList>
    </citation>
    <scope>NUCLEOTIDE SEQUENCE [LARGE SCALE GENOMIC DNA]</scope>
    <source>
        <strain evidence="2 3">R19027</strain>
        <tissue evidence="2">Mycelium</tissue>
    </source>
</reference>
<feature type="compositionally biased region" description="Acidic residues" evidence="1">
    <location>
        <begin position="427"/>
        <end position="446"/>
    </location>
</feature>
<feature type="compositionally biased region" description="Polar residues" evidence="1">
    <location>
        <begin position="771"/>
        <end position="781"/>
    </location>
</feature>
<comment type="caution">
    <text evidence="2">The sequence shown here is derived from an EMBL/GenBank/DDBJ whole genome shotgun (WGS) entry which is preliminary data.</text>
</comment>
<feature type="compositionally biased region" description="Polar residues" evidence="1">
    <location>
        <begin position="744"/>
        <end position="753"/>
    </location>
</feature>
<feature type="compositionally biased region" description="Basic and acidic residues" evidence="1">
    <location>
        <begin position="569"/>
        <end position="580"/>
    </location>
</feature>
<protein>
    <submittedName>
        <fullName evidence="2">Uncharacterized protein</fullName>
    </submittedName>
</protein>
<organism evidence="2 3">
    <name type="scientific">Sordaria macrospora</name>
    <dbReference type="NCBI Taxonomy" id="5147"/>
    <lineage>
        <taxon>Eukaryota</taxon>
        <taxon>Fungi</taxon>
        <taxon>Dikarya</taxon>
        <taxon>Ascomycota</taxon>
        <taxon>Pezizomycotina</taxon>
        <taxon>Sordariomycetes</taxon>
        <taxon>Sordariomycetidae</taxon>
        <taxon>Sordariales</taxon>
        <taxon>Sordariaceae</taxon>
        <taxon>Sordaria</taxon>
    </lineage>
</organism>
<feature type="compositionally biased region" description="Acidic residues" evidence="1">
    <location>
        <begin position="755"/>
        <end position="769"/>
    </location>
</feature>
<feature type="region of interest" description="Disordered" evidence="1">
    <location>
        <begin position="517"/>
        <end position="640"/>
    </location>
</feature>
<dbReference type="VEuPathDB" id="FungiDB:SMAC_01923"/>
<feature type="compositionally biased region" description="Acidic residues" evidence="1">
    <location>
        <begin position="594"/>
        <end position="608"/>
    </location>
</feature>
<name>A0A8S8ZCA2_SORMA</name>
<feature type="compositionally biased region" description="Polar residues" evidence="1">
    <location>
        <begin position="668"/>
        <end position="689"/>
    </location>
</feature>
<feature type="compositionally biased region" description="Acidic residues" evidence="1">
    <location>
        <begin position="378"/>
        <end position="419"/>
    </location>
</feature>
<feature type="compositionally biased region" description="Basic and acidic residues" evidence="1">
    <location>
        <begin position="133"/>
        <end position="163"/>
    </location>
</feature>
<feature type="compositionally biased region" description="Basic and acidic residues" evidence="1">
    <location>
        <begin position="214"/>
        <end position="227"/>
    </location>
</feature>
<dbReference type="AlphaFoldDB" id="A0A8S8ZCA2"/>
<feature type="region of interest" description="Disordered" evidence="1">
    <location>
        <begin position="661"/>
        <end position="837"/>
    </location>
</feature>
<dbReference type="EMBL" id="NMPR01000194">
    <property type="protein sequence ID" value="KAA8628277.1"/>
    <property type="molecule type" value="Genomic_DNA"/>
</dbReference>
<evidence type="ECO:0000313" key="3">
    <source>
        <dbReference type="Proteomes" id="UP000433876"/>
    </source>
</evidence>
<feature type="compositionally biased region" description="Acidic residues" evidence="1">
    <location>
        <begin position="615"/>
        <end position="625"/>
    </location>
</feature>
<gene>
    <name evidence="2" type="ORF">SMACR_01923</name>
</gene>
<feature type="compositionally biased region" description="Acidic residues" evidence="1">
    <location>
        <begin position="782"/>
        <end position="799"/>
    </location>
</feature>
<feature type="region of interest" description="Disordered" evidence="1">
    <location>
        <begin position="198"/>
        <end position="227"/>
    </location>
</feature>
<dbReference type="Proteomes" id="UP000433876">
    <property type="component" value="Unassembled WGS sequence"/>
</dbReference>
<sequence length="837" mass="91782">MEEVSLDDPVEAGRPVFDDDLMLDSGMQADELVLELDDLHDKDDGYQTVDLDAQPATADLEVAVDGIETQPTTNDEHAEASGHAEEDGHDVSMTYNDEIGYEDEEGVAEDAATEHGPEETNASKAPPANDEALEQRESGQEGHDVQIDISEPKMGDDAKEQPTGREAGTENSGDQVATHQAAETTVGLDVDRLAAANPPDTAVSEAEQTGEVVSEDHQLEESQSDHDEAIVDDAAFSITDITVQYQGSSYALFGNSDMDPETYFLSDTEIATAPLSELLASIRSVIASELTPGEELVIVIDSLDLNFGERSSRDFLQRSFHQIIYCYNVLLAKGIVTETSLMLNLVVRPDPEGRFLELLEEAGIWSGADYSPDYSDASGEDEYLDDDQDIEDHDDNDDDNECLEGDDDHEDAQDYEFDDQEHQGEEAQQDQDQEEKEDDGEPEGLELTENAEITEDVEVAEDIEVSGDVAETVDVTVSAGDIQAEASEEHTEPQVTHDVAENQRDAGQFSLEENIDQAAQAKPSADINGESHIGAGESTHGPSGIVDVEHEMGGDLGELQPNLEGTGSELEHAPEMKSAMDEPQLENDDHTDVVNEEEEEKACDEDEYLENHEDAEGEEQDDDEANYAAGAEEFGDDLTLRQTLDDGNFSLDIMEESTEGNAVLGLDNNETGTNDISTSRNLDSATIQEQHTDDDPNMDDYTEVENALEVEYTHDTSHLTINTTDSRDQTEERAHDFTAEEPANHTSTTNTMSGDEIDYDEHEEEDGSFETEGQAQEFSNAQDDDDEIGWGDDGEDNDESTQQTATSQDQPPFTAKRGRADELDEETEEAVVKRRRT</sequence>
<feature type="compositionally biased region" description="Polar residues" evidence="1">
    <location>
        <begin position="169"/>
        <end position="180"/>
    </location>
</feature>
<feature type="compositionally biased region" description="Basic and acidic residues" evidence="1">
    <location>
        <begin position="74"/>
        <end position="90"/>
    </location>
</feature>
<feature type="compositionally biased region" description="Acidic residues" evidence="1">
    <location>
        <begin position="695"/>
        <end position="708"/>
    </location>
</feature>
<feature type="compositionally biased region" description="Basic and acidic residues" evidence="1">
    <location>
        <begin position="725"/>
        <end position="738"/>
    </location>
</feature>
<evidence type="ECO:0000256" key="1">
    <source>
        <dbReference type="SAM" id="MobiDB-lite"/>
    </source>
</evidence>
<feature type="region of interest" description="Disordered" evidence="1">
    <location>
        <begin position="367"/>
        <end position="458"/>
    </location>
</feature>
<feature type="compositionally biased region" description="Polar residues" evidence="1">
    <location>
        <begin position="800"/>
        <end position="811"/>
    </location>
</feature>
<accession>A0A8S8ZCA2</accession>
<proteinExistence type="predicted"/>
<feature type="region of interest" description="Disordered" evidence="1">
    <location>
        <begin position="66"/>
        <end position="180"/>
    </location>
</feature>
<feature type="compositionally biased region" description="Acidic residues" evidence="1">
    <location>
        <begin position="99"/>
        <end position="108"/>
    </location>
</feature>
<evidence type="ECO:0000313" key="2">
    <source>
        <dbReference type="EMBL" id="KAA8628277.1"/>
    </source>
</evidence>